<dbReference type="Proteomes" id="UP001500962">
    <property type="component" value="Unassembled WGS sequence"/>
</dbReference>
<proteinExistence type="predicted"/>
<dbReference type="EMBL" id="BAAADN010000006">
    <property type="protein sequence ID" value="GAA0452017.1"/>
    <property type="molecule type" value="Genomic_DNA"/>
</dbReference>
<dbReference type="AlphaFoldDB" id="A0AAV3SDH2"/>
<protein>
    <submittedName>
        <fullName evidence="1">Uncharacterized protein</fullName>
    </submittedName>
</protein>
<reference evidence="1" key="2">
    <citation type="submission" date="2023-12" db="EMBL/GenBank/DDBJ databases">
        <authorList>
            <person name="Sun Q."/>
            <person name="Inoue M."/>
        </authorList>
    </citation>
    <scope>NUCLEOTIDE SEQUENCE</scope>
    <source>
        <strain evidence="1">JCM 12289</strain>
    </source>
</reference>
<name>A0AAV3SDH2_HALDO</name>
<sequence length="91" mass="10568">MDPECHYEPSARTTELRARDCVATRTFYDSPIVVPGSGDEYCGGTPICGYKCTNKNANSKDGYYVKIYILCWDFARMQFDFREDFSIKFYK</sequence>
<organism evidence="1 2">
    <name type="scientific">Halococcus dombrowskii</name>
    <dbReference type="NCBI Taxonomy" id="179637"/>
    <lineage>
        <taxon>Archaea</taxon>
        <taxon>Methanobacteriati</taxon>
        <taxon>Methanobacteriota</taxon>
        <taxon>Stenosarchaea group</taxon>
        <taxon>Halobacteria</taxon>
        <taxon>Halobacteriales</taxon>
        <taxon>Halococcaceae</taxon>
        <taxon>Halococcus</taxon>
    </lineage>
</organism>
<accession>A0AAV3SDH2</accession>
<reference evidence="1" key="1">
    <citation type="journal article" date="2014" name="Int. J. Syst. Evol. Microbiol.">
        <title>Complete genome sequence of Corynebacterium casei LMG S-19264T (=DSM 44701T), isolated from a smear-ripened cheese.</title>
        <authorList>
            <consortium name="US DOE Joint Genome Institute (JGI-PGF)"/>
            <person name="Walter F."/>
            <person name="Albersmeier A."/>
            <person name="Kalinowski J."/>
            <person name="Ruckert C."/>
        </authorList>
    </citation>
    <scope>NUCLEOTIDE SEQUENCE</scope>
    <source>
        <strain evidence="1">JCM 12289</strain>
    </source>
</reference>
<evidence type="ECO:0000313" key="2">
    <source>
        <dbReference type="Proteomes" id="UP001500962"/>
    </source>
</evidence>
<comment type="caution">
    <text evidence="1">The sequence shown here is derived from an EMBL/GenBank/DDBJ whole genome shotgun (WGS) entry which is preliminary data.</text>
</comment>
<evidence type="ECO:0000313" key="1">
    <source>
        <dbReference type="EMBL" id="GAA0452017.1"/>
    </source>
</evidence>
<gene>
    <name evidence="1" type="ORF">GCM10008985_04600</name>
</gene>